<dbReference type="Pfam" id="PF03837">
    <property type="entry name" value="RecT"/>
    <property type="match status" value="1"/>
</dbReference>
<reference evidence="1" key="1">
    <citation type="submission" date="2020-03" db="EMBL/GenBank/DDBJ databases">
        <title>The deep terrestrial virosphere.</title>
        <authorList>
            <person name="Holmfeldt K."/>
            <person name="Nilsson E."/>
            <person name="Simone D."/>
            <person name="Lopez-Fernandez M."/>
            <person name="Wu X."/>
            <person name="de Brujin I."/>
            <person name="Lundin D."/>
            <person name="Andersson A."/>
            <person name="Bertilsson S."/>
            <person name="Dopson M."/>
        </authorList>
    </citation>
    <scope>NUCLEOTIDE SEQUENCE</scope>
    <source>
        <strain evidence="1">MM415B01209</strain>
    </source>
</reference>
<protein>
    <submittedName>
        <fullName evidence="1">Putative DNA recombination protein</fullName>
    </submittedName>
</protein>
<dbReference type="AlphaFoldDB" id="A0A6M3IS10"/>
<sequence length="340" mass="36707">MSNEVTVRTGDVLLAESRSTFDGLMAVRETLAPDLTPAELQLFALVSSRSGLDPFAKQIYAVKRKGRMTIQTGIDGYRSIAARTGEYDGQDEPTYGDDCGCGKAPRHPESATVRVWRKGMSRPVGATAFWHEYCPDAGESGKGDVMWRKMPHVMIAKVAEALALRKCFPWDPNSGKGIGSDIYTTEEMDQAADPIVTVSVQERIASKAESITSLRAFADAVADIEPEEIRRVRAELYPEVAGVAGLTDEQRATLLARLRGSGVLNDPQGEEAVAAVLDAPEATVAEDDILASEEVVGESLDMVACEVPSPFTEGAVCILEQDHPGGFHRSGPQEAWPRKA</sequence>
<dbReference type="InterPro" id="IPR010183">
    <property type="entry name" value="Phage_lambda_Bet"/>
</dbReference>
<accession>A0A6M3IS10</accession>
<dbReference type="GO" id="GO:0003677">
    <property type="term" value="F:DNA binding"/>
    <property type="evidence" value="ECO:0007669"/>
    <property type="project" value="InterPro"/>
</dbReference>
<dbReference type="GO" id="GO:0006310">
    <property type="term" value="P:DNA recombination"/>
    <property type="evidence" value="ECO:0007669"/>
    <property type="project" value="InterPro"/>
</dbReference>
<dbReference type="EMBL" id="MT141392">
    <property type="protein sequence ID" value="QJA60011.1"/>
    <property type="molecule type" value="Genomic_DNA"/>
</dbReference>
<gene>
    <name evidence="1" type="ORF">MM415B01209_0010</name>
</gene>
<organism evidence="1">
    <name type="scientific">viral metagenome</name>
    <dbReference type="NCBI Taxonomy" id="1070528"/>
    <lineage>
        <taxon>unclassified sequences</taxon>
        <taxon>metagenomes</taxon>
        <taxon>organismal metagenomes</taxon>
    </lineage>
</organism>
<dbReference type="InterPro" id="IPR018330">
    <property type="entry name" value="RecT_fam"/>
</dbReference>
<name>A0A6M3IS10_9ZZZZ</name>
<dbReference type="NCBIfam" id="TIGR01913">
    <property type="entry name" value="bet_lambda"/>
    <property type="match status" value="1"/>
</dbReference>
<proteinExistence type="predicted"/>
<evidence type="ECO:0000313" key="1">
    <source>
        <dbReference type="EMBL" id="QJA60011.1"/>
    </source>
</evidence>